<dbReference type="InterPro" id="IPR050595">
    <property type="entry name" value="Bact_response_regulator"/>
</dbReference>
<dbReference type="PATRIC" id="fig|857265.3.peg.123"/>
<dbReference type="EMBL" id="LAQT01000001">
    <property type="protein sequence ID" value="KPC55110.1"/>
    <property type="molecule type" value="Genomic_DNA"/>
</dbReference>
<dbReference type="PANTHER" id="PTHR44591:SF25">
    <property type="entry name" value="CHEMOTAXIS TWO-COMPONENT RESPONSE REGULATOR"/>
    <property type="match status" value="1"/>
</dbReference>
<reference evidence="4 5" key="1">
    <citation type="submission" date="2015-07" db="EMBL/GenBank/DDBJ databases">
        <title>Draft genome sequence of the Amantichitinum ursilacus IGB-41, a new chitin-degrading bacterium.</title>
        <authorList>
            <person name="Kirstahler P."/>
            <person name="Guenther M."/>
            <person name="Grumaz C."/>
            <person name="Rupp S."/>
            <person name="Zibek S."/>
            <person name="Sohn K."/>
        </authorList>
    </citation>
    <scope>NUCLEOTIDE SEQUENCE [LARGE SCALE GENOMIC DNA]</scope>
    <source>
        <strain evidence="4 5">IGB-41</strain>
    </source>
</reference>
<proteinExistence type="predicted"/>
<evidence type="ECO:0000259" key="3">
    <source>
        <dbReference type="PROSITE" id="PS50110"/>
    </source>
</evidence>
<organism evidence="4 5">
    <name type="scientific">Amantichitinum ursilacus</name>
    <dbReference type="NCBI Taxonomy" id="857265"/>
    <lineage>
        <taxon>Bacteria</taxon>
        <taxon>Pseudomonadati</taxon>
        <taxon>Pseudomonadota</taxon>
        <taxon>Betaproteobacteria</taxon>
        <taxon>Neisseriales</taxon>
        <taxon>Chitinibacteraceae</taxon>
        <taxon>Amantichitinum</taxon>
    </lineage>
</organism>
<dbReference type="OrthoDB" id="9801101at2"/>
<dbReference type="AlphaFoldDB" id="A0A0N0GQR1"/>
<dbReference type="PROSITE" id="PS50110">
    <property type="entry name" value="RESPONSE_REGULATORY"/>
    <property type="match status" value="1"/>
</dbReference>
<dbReference type="Pfam" id="PF00072">
    <property type="entry name" value="Response_reg"/>
    <property type="match status" value="1"/>
</dbReference>
<dbReference type="STRING" id="857265.WG78_00585"/>
<accession>A0A0N0GQR1</accession>
<dbReference type="PANTHER" id="PTHR44591">
    <property type="entry name" value="STRESS RESPONSE REGULATOR PROTEIN 1"/>
    <property type="match status" value="1"/>
</dbReference>
<comment type="caution">
    <text evidence="4">The sequence shown here is derived from an EMBL/GenBank/DDBJ whole genome shotgun (WGS) entry which is preliminary data.</text>
</comment>
<feature type="modified residue" description="4-aspartylphosphate" evidence="2">
    <location>
        <position position="53"/>
    </location>
</feature>
<sequence length="122" mass="13138">MSKTILVVDDSASLRQVVGIALKQAGYTVVEAVDGKDALSKLDGRKLNLIISDVNMPNMDGISFVKAAKQLPAYKFTPVIMLTTEAEESKKMEGKAAGVRAWVVKPFQPPILLDAVAKLILP</sequence>
<dbReference type="Gene3D" id="3.40.50.2300">
    <property type="match status" value="1"/>
</dbReference>
<feature type="domain" description="Response regulatory" evidence="3">
    <location>
        <begin position="4"/>
        <end position="120"/>
    </location>
</feature>
<evidence type="ECO:0000313" key="4">
    <source>
        <dbReference type="EMBL" id="KPC55110.1"/>
    </source>
</evidence>
<dbReference type="CDD" id="cd17562">
    <property type="entry name" value="REC_CheY4-like"/>
    <property type="match status" value="1"/>
</dbReference>
<dbReference type="Proteomes" id="UP000037939">
    <property type="component" value="Unassembled WGS sequence"/>
</dbReference>
<name>A0A0N0GQR1_9NEIS</name>
<keyword evidence="1 2" id="KW-0597">Phosphoprotein</keyword>
<keyword evidence="5" id="KW-1185">Reference proteome</keyword>
<evidence type="ECO:0000256" key="2">
    <source>
        <dbReference type="PROSITE-ProRule" id="PRU00169"/>
    </source>
</evidence>
<dbReference type="SUPFAM" id="SSF52172">
    <property type="entry name" value="CheY-like"/>
    <property type="match status" value="1"/>
</dbReference>
<gene>
    <name evidence="4" type="primary">cheY_1</name>
    <name evidence="4" type="ORF">WG78_00585</name>
</gene>
<evidence type="ECO:0000313" key="5">
    <source>
        <dbReference type="Proteomes" id="UP000037939"/>
    </source>
</evidence>
<dbReference type="InterPro" id="IPR001789">
    <property type="entry name" value="Sig_transdc_resp-reg_receiver"/>
</dbReference>
<dbReference type="SMART" id="SM00448">
    <property type="entry name" value="REC"/>
    <property type="match status" value="1"/>
</dbReference>
<dbReference type="InterPro" id="IPR011006">
    <property type="entry name" value="CheY-like_superfamily"/>
</dbReference>
<protein>
    <submittedName>
        <fullName evidence="4">Chemotaxis protein CheY</fullName>
    </submittedName>
</protein>
<evidence type="ECO:0000256" key="1">
    <source>
        <dbReference type="ARBA" id="ARBA00022553"/>
    </source>
</evidence>
<dbReference type="GO" id="GO:0000160">
    <property type="term" value="P:phosphorelay signal transduction system"/>
    <property type="evidence" value="ECO:0007669"/>
    <property type="project" value="InterPro"/>
</dbReference>
<dbReference type="RefSeq" id="WP_053935841.1">
    <property type="nucleotide sequence ID" value="NZ_LAQT01000001.1"/>
</dbReference>